<dbReference type="Proteomes" id="UP000317650">
    <property type="component" value="Chromosome 2"/>
</dbReference>
<reference evidence="1 2" key="1">
    <citation type="journal article" date="2019" name="Nat. Plants">
        <title>Genome sequencing of Musa balbisiana reveals subgenome evolution and function divergence in polyploid bananas.</title>
        <authorList>
            <person name="Yao X."/>
        </authorList>
    </citation>
    <scope>NUCLEOTIDE SEQUENCE [LARGE SCALE GENOMIC DNA]</scope>
    <source>
        <strain evidence="2">cv. DH-PKW</strain>
        <tissue evidence="1">Leaves</tissue>
    </source>
</reference>
<evidence type="ECO:0000313" key="2">
    <source>
        <dbReference type="Proteomes" id="UP000317650"/>
    </source>
</evidence>
<accession>A0A4S8IBH5</accession>
<gene>
    <name evidence="1" type="ORF">C4D60_Mb02t17930</name>
</gene>
<dbReference type="AlphaFoldDB" id="A0A4S8IBH5"/>
<name>A0A4S8IBH5_MUSBA</name>
<protein>
    <submittedName>
        <fullName evidence="1">Uncharacterized protein</fullName>
    </submittedName>
</protein>
<proteinExistence type="predicted"/>
<keyword evidence="2" id="KW-1185">Reference proteome</keyword>
<comment type="caution">
    <text evidence="1">The sequence shown here is derived from an EMBL/GenBank/DDBJ whole genome shotgun (WGS) entry which is preliminary data.</text>
</comment>
<sequence>MKFHSFYFQGNKASTEFNIPWAQLLLVQTAVLIRLQSRLLVTTSREYRHKCFPMMYNSGCLMRLFGNATGHGIRIRNYSINAGISIHDYGGLLNKDSTSPWEC</sequence>
<evidence type="ECO:0000313" key="1">
    <source>
        <dbReference type="EMBL" id="THU45437.1"/>
    </source>
</evidence>
<dbReference type="EMBL" id="PYDT01000011">
    <property type="protein sequence ID" value="THU45437.1"/>
    <property type="molecule type" value="Genomic_DNA"/>
</dbReference>
<organism evidence="1 2">
    <name type="scientific">Musa balbisiana</name>
    <name type="common">Banana</name>
    <dbReference type="NCBI Taxonomy" id="52838"/>
    <lineage>
        <taxon>Eukaryota</taxon>
        <taxon>Viridiplantae</taxon>
        <taxon>Streptophyta</taxon>
        <taxon>Embryophyta</taxon>
        <taxon>Tracheophyta</taxon>
        <taxon>Spermatophyta</taxon>
        <taxon>Magnoliopsida</taxon>
        <taxon>Liliopsida</taxon>
        <taxon>Zingiberales</taxon>
        <taxon>Musaceae</taxon>
        <taxon>Musa</taxon>
    </lineage>
</organism>